<organism evidence="1 4">
    <name type="scientific">Medicago truncatula</name>
    <name type="common">Barrel medic</name>
    <name type="synonym">Medicago tribuloides</name>
    <dbReference type="NCBI Taxonomy" id="3880"/>
    <lineage>
        <taxon>Eukaryota</taxon>
        <taxon>Viridiplantae</taxon>
        <taxon>Streptophyta</taxon>
        <taxon>Embryophyta</taxon>
        <taxon>Tracheophyta</taxon>
        <taxon>Spermatophyta</taxon>
        <taxon>Magnoliopsida</taxon>
        <taxon>eudicotyledons</taxon>
        <taxon>Gunneridae</taxon>
        <taxon>Pentapetalae</taxon>
        <taxon>rosids</taxon>
        <taxon>fabids</taxon>
        <taxon>Fabales</taxon>
        <taxon>Fabaceae</taxon>
        <taxon>Papilionoideae</taxon>
        <taxon>50 kb inversion clade</taxon>
        <taxon>NPAAA clade</taxon>
        <taxon>Hologalegina</taxon>
        <taxon>IRL clade</taxon>
        <taxon>Trifolieae</taxon>
        <taxon>Medicago</taxon>
    </lineage>
</organism>
<dbReference type="eggNOG" id="ENOG502QU1U">
    <property type="taxonomic scope" value="Eukaryota"/>
</dbReference>
<dbReference type="Gramene" id="rna7557">
    <property type="protein sequence ID" value="RHN71906.1"/>
    <property type="gene ID" value="gene7557"/>
</dbReference>
<dbReference type="OMA" id="IMGSRRE"/>
<evidence type="ECO:0000313" key="4">
    <source>
        <dbReference type="Proteomes" id="UP000002051"/>
    </source>
</evidence>
<dbReference type="PaxDb" id="3880-AES63782"/>
<dbReference type="InterPro" id="IPR038836">
    <property type="entry name" value="MED16"/>
</dbReference>
<dbReference type="EMBL" id="PSQE01000002">
    <property type="protein sequence ID" value="RHN71906.1"/>
    <property type="molecule type" value="Genomic_DNA"/>
</dbReference>
<reference evidence="1 4" key="2">
    <citation type="journal article" date="2014" name="BMC Genomics">
        <title>An improved genome release (version Mt4.0) for the model legume Medicago truncatula.</title>
        <authorList>
            <person name="Tang H."/>
            <person name="Krishnakumar V."/>
            <person name="Bidwell S."/>
            <person name="Rosen B."/>
            <person name="Chan A."/>
            <person name="Zhou S."/>
            <person name="Gentzbittel L."/>
            <person name="Childs K.L."/>
            <person name="Yandell M."/>
            <person name="Gundlach H."/>
            <person name="Mayer K.F."/>
            <person name="Schwartz D.C."/>
            <person name="Town C.D."/>
        </authorList>
    </citation>
    <scope>GENOME REANNOTATION</scope>
    <source>
        <strain evidence="3 4">cv. Jemalong A17</strain>
    </source>
</reference>
<reference evidence="1 4" key="1">
    <citation type="journal article" date="2011" name="Nature">
        <title>The Medicago genome provides insight into the evolution of rhizobial symbioses.</title>
        <authorList>
            <person name="Young N.D."/>
            <person name="Debelle F."/>
            <person name="Oldroyd G.E."/>
            <person name="Geurts R."/>
            <person name="Cannon S.B."/>
            <person name="Udvardi M.K."/>
            <person name="Benedito V.A."/>
            <person name="Mayer K.F."/>
            <person name="Gouzy J."/>
            <person name="Schoof H."/>
            <person name="Van de Peer Y."/>
            <person name="Proost S."/>
            <person name="Cook D.R."/>
            <person name="Meyers B.C."/>
            <person name="Spannagl M."/>
            <person name="Cheung F."/>
            <person name="De Mita S."/>
            <person name="Krishnakumar V."/>
            <person name="Gundlach H."/>
            <person name="Zhou S."/>
            <person name="Mudge J."/>
            <person name="Bharti A.K."/>
            <person name="Murray J.D."/>
            <person name="Naoumkina M.A."/>
            <person name="Rosen B."/>
            <person name="Silverstein K.A."/>
            <person name="Tang H."/>
            <person name="Rombauts S."/>
            <person name="Zhao P.X."/>
            <person name="Zhou P."/>
            <person name="Barbe V."/>
            <person name="Bardou P."/>
            <person name="Bechner M."/>
            <person name="Bellec A."/>
            <person name="Berger A."/>
            <person name="Berges H."/>
            <person name="Bidwell S."/>
            <person name="Bisseling T."/>
            <person name="Choisne N."/>
            <person name="Couloux A."/>
            <person name="Denny R."/>
            <person name="Deshpande S."/>
            <person name="Dai X."/>
            <person name="Doyle J.J."/>
            <person name="Dudez A.M."/>
            <person name="Farmer A.D."/>
            <person name="Fouteau S."/>
            <person name="Franken C."/>
            <person name="Gibelin C."/>
            <person name="Gish J."/>
            <person name="Goldstein S."/>
            <person name="Gonzalez A.J."/>
            <person name="Green P.J."/>
            <person name="Hallab A."/>
            <person name="Hartog M."/>
            <person name="Hua A."/>
            <person name="Humphray S.J."/>
            <person name="Jeong D.H."/>
            <person name="Jing Y."/>
            <person name="Jocker A."/>
            <person name="Kenton S.M."/>
            <person name="Kim D.J."/>
            <person name="Klee K."/>
            <person name="Lai H."/>
            <person name="Lang C."/>
            <person name="Lin S."/>
            <person name="Macmil S.L."/>
            <person name="Magdelenat G."/>
            <person name="Matthews L."/>
            <person name="McCorrison J."/>
            <person name="Monaghan E.L."/>
            <person name="Mun J.H."/>
            <person name="Najar F.Z."/>
            <person name="Nicholson C."/>
            <person name="Noirot C."/>
            <person name="O'Bleness M."/>
            <person name="Paule C.R."/>
            <person name="Poulain J."/>
            <person name="Prion F."/>
            <person name="Qin B."/>
            <person name="Qu C."/>
            <person name="Retzel E.F."/>
            <person name="Riddle C."/>
            <person name="Sallet E."/>
            <person name="Samain S."/>
            <person name="Samson N."/>
            <person name="Sanders I."/>
            <person name="Saurat O."/>
            <person name="Scarpelli C."/>
            <person name="Schiex T."/>
            <person name="Segurens B."/>
            <person name="Severin A.J."/>
            <person name="Sherrier D.J."/>
            <person name="Shi R."/>
            <person name="Sims S."/>
            <person name="Singer S.R."/>
            <person name="Sinharoy S."/>
            <person name="Sterck L."/>
            <person name="Viollet A."/>
            <person name="Wang B.B."/>
            <person name="Wang K."/>
            <person name="Wang M."/>
            <person name="Wang X."/>
            <person name="Warfsmann J."/>
            <person name="Weissenbach J."/>
            <person name="White D.D."/>
            <person name="White J.D."/>
            <person name="Wiley G.B."/>
            <person name="Wincker P."/>
            <person name="Xing Y."/>
            <person name="Yang L."/>
            <person name="Yao Z."/>
            <person name="Ying F."/>
            <person name="Zhai J."/>
            <person name="Zhou L."/>
            <person name="Zuber A."/>
            <person name="Denarie J."/>
            <person name="Dixon R.A."/>
            <person name="May G.D."/>
            <person name="Schwartz D.C."/>
            <person name="Rogers J."/>
            <person name="Quetier F."/>
            <person name="Town C.D."/>
            <person name="Roe B.A."/>
        </authorList>
    </citation>
    <scope>NUCLEOTIDE SEQUENCE [LARGE SCALE GENOMIC DNA]</scope>
    <source>
        <strain evidence="1">A17</strain>
        <strain evidence="3 4">cv. Jemalong A17</strain>
    </source>
</reference>
<reference evidence="3" key="3">
    <citation type="submission" date="2015-04" db="UniProtKB">
        <authorList>
            <consortium name="EnsemblPlants"/>
        </authorList>
    </citation>
    <scope>IDENTIFICATION</scope>
    <source>
        <strain evidence="3">cv. Jemalong A17</strain>
    </source>
</reference>
<dbReference type="AlphaFoldDB" id="G7IP20"/>
<reference evidence="2" key="4">
    <citation type="journal article" date="2018" name="Nat. Plants">
        <title>Whole-genome landscape of Medicago truncatula symbiotic genes.</title>
        <authorList>
            <person name="Pecrix Y."/>
            <person name="Gamas P."/>
            <person name="Carrere S."/>
        </authorList>
    </citation>
    <scope>NUCLEOTIDE SEQUENCE</scope>
    <source>
        <tissue evidence="2">Leaves</tissue>
    </source>
</reference>
<name>G7IP20_MEDTR</name>
<dbReference type="GO" id="GO:0016592">
    <property type="term" value="C:mediator complex"/>
    <property type="evidence" value="ECO:0007669"/>
    <property type="project" value="InterPro"/>
</dbReference>
<dbReference type="PANTHER" id="PTHR35130:SF1">
    <property type="entry name" value="MEDIATOR OF RNA POLYMERASE II TRANSCRIPTION SUBUNIT 16"/>
    <property type="match status" value="1"/>
</dbReference>
<dbReference type="STRING" id="3880.G7IP20"/>
<dbReference type="EMBL" id="CM001218">
    <property type="protein sequence ID" value="AES63782.1"/>
    <property type="molecule type" value="Genomic_DNA"/>
</dbReference>
<dbReference type="PANTHER" id="PTHR35130">
    <property type="entry name" value="MEDIATOR OF RNA POLYMERASE II TRANSCRIPTION SUBUNIT 16"/>
    <property type="match status" value="1"/>
</dbReference>
<accession>G7IP20</accession>
<sequence>MAMQNMPRSRVAGVAGLLVRELELHSPAEDCHRLNMFGGPCTDLGDEGCRNDAPTPVTSNPLDSNGLWPRKRRMSERDAAFGLSTSVDLGAYLGIMGSRREIVTTLWKTGLEGVWYKWQTSSFASPDSTNPPIQNDRELDGSAAGLTPVQCVKEDGYELYSWLV</sequence>
<protein>
    <submittedName>
        <fullName evidence="1">Mediator of RNA polymerase II transcription subunit 16</fullName>
    </submittedName>
</protein>
<keyword evidence="4" id="KW-1185">Reference proteome</keyword>
<dbReference type="GO" id="GO:0006355">
    <property type="term" value="P:regulation of DNA-templated transcription"/>
    <property type="evidence" value="ECO:0007669"/>
    <property type="project" value="InterPro"/>
</dbReference>
<gene>
    <name evidence="1" type="ordered locus">MTR_2g013150</name>
    <name evidence="2" type="ORF">MtrunA17_Chr2g0281911</name>
</gene>
<dbReference type="Proteomes" id="UP000002051">
    <property type="component" value="Chromosome 2"/>
</dbReference>
<dbReference type="Proteomes" id="UP000265566">
    <property type="component" value="Chromosome 2"/>
</dbReference>
<evidence type="ECO:0000313" key="3">
    <source>
        <dbReference type="EnsemblPlants" id="AES63782"/>
    </source>
</evidence>
<evidence type="ECO:0000313" key="2">
    <source>
        <dbReference type="EMBL" id="RHN71906.1"/>
    </source>
</evidence>
<dbReference type="EnsemblPlants" id="AES63782">
    <property type="protein sequence ID" value="AES63782"/>
    <property type="gene ID" value="MTR_2g013150"/>
</dbReference>
<evidence type="ECO:0000313" key="1">
    <source>
        <dbReference type="EMBL" id="AES63782.1"/>
    </source>
</evidence>
<proteinExistence type="predicted"/>
<dbReference type="HOGENOM" id="CLU_1621465_0_0_1"/>